<accession>A0A6V8N731</accession>
<dbReference type="Proteomes" id="UP000587586">
    <property type="component" value="Unassembled WGS sequence"/>
</dbReference>
<proteinExistence type="predicted"/>
<evidence type="ECO:0000313" key="1">
    <source>
        <dbReference type="EMBL" id="GFO67353.1"/>
    </source>
</evidence>
<protein>
    <submittedName>
        <fullName evidence="1">Uncharacterized protein</fullName>
    </submittedName>
</protein>
<organism evidence="1 2">
    <name type="scientific">Geomonas limicola</name>
    <dbReference type="NCBI Taxonomy" id="2740186"/>
    <lineage>
        <taxon>Bacteria</taxon>
        <taxon>Pseudomonadati</taxon>
        <taxon>Thermodesulfobacteriota</taxon>
        <taxon>Desulfuromonadia</taxon>
        <taxon>Geobacterales</taxon>
        <taxon>Geobacteraceae</taxon>
        <taxon>Geomonas</taxon>
    </lineage>
</organism>
<sequence>MAQFTVNERRARSVAASLARLTYRPDDFAGLTPFPEDPFRERHFIFFLAAIDHNTHGAERYQAELHGTFLHGSDLMYALAKEAAKRAPDLFTPQYLVGVAEQELASIFRNAEGWLPVGMARRADLVRDAAGLLLERYGGDLDNLFREAGGCLRRSAGGGILARLAEIKAYADPLEKKSFLLVKLLRRRGLLTVRDPEQMKVPLDHVLYTMALRSGLVGADAATQGAILSGALLSEAALLELRSAALAGYDLVAQLSGLPVDQFDDLLWAYGRECLRYPAPLDPELLCGIAIDLDRRLAGSSARDAFLLVLNGLDPEAPESARLYPVPVVPDTWFF</sequence>
<evidence type="ECO:0000313" key="2">
    <source>
        <dbReference type="Proteomes" id="UP000587586"/>
    </source>
</evidence>
<reference evidence="2" key="1">
    <citation type="submission" date="2020-06" db="EMBL/GenBank/DDBJ databases">
        <title>Draft genomic sequecing of Geomonas sp. Red745.</title>
        <authorList>
            <person name="Itoh H."/>
            <person name="Xu Z.X."/>
            <person name="Ushijima N."/>
            <person name="Masuda Y."/>
            <person name="Shiratori Y."/>
            <person name="Senoo K."/>
        </authorList>
    </citation>
    <scope>NUCLEOTIDE SEQUENCE [LARGE SCALE GENOMIC DNA]</scope>
    <source>
        <strain evidence="2">Red745</strain>
    </source>
</reference>
<name>A0A6V8N731_9BACT</name>
<dbReference type="AlphaFoldDB" id="A0A6V8N731"/>
<keyword evidence="2" id="KW-1185">Reference proteome</keyword>
<dbReference type="RefSeq" id="WP_183359909.1">
    <property type="nucleotide sequence ID" value="NZ_BLXZ01000002.1"/>
</dbReference>
<gene>
    <name evidence="1" type="ORF">GMLC_09320</name>
</gene>
<dbReference type="EMBL" id="BLXZ01000002">
    <property type="protein sequence ID" value="GFO67353.1"/>
    <property type="molecule type" value="Genomic_DNA"/>
</dbReference>
<comment type="caution">
    <text evidence="1">The sequence shown here is derived from an EMBL/GenBank/DDBJ whole genome shotgun (WGS) entry which is preliminary data.</text>
</comment>